<dbReference type="Pfam" id="PF00053">
    <property type="entry name" value="EGF_laminin"/>
    <property type="match status" value="1"/>
</dbReference>
<evidence type="ECO:0000259" key="9">
    <source>
        <dbReference type="PROSITE" id="PS51116"/>
    </source>
</evidence>
<dbReference type="GO" id="GO:0005604">
    <property type="term" value="C:basement membrane"/>
    <property type="evidence" value="ECO:0007669"/>
    <property type="project" value="UniProtKB-SubCell"/>
</dbReference>
<feature type="domain" description="Laminin IV type B" evidence="9">
    <location>
        <begin position="107"/>
        <end position="320"/>
    </location>
</feature>
<dbReference type="GO" id="GO:0007155">
    <property type="term" value="P:cell adhesion"/>
    <property type="evidence" value="ECO:0007669"/>
    <property type="project" value="UniProtKB-ARBA"/>
</dbReference>
<dbReference type="SMART" id="SM00180">
    <property type="entry name" value="EGF_Lam"/>
    <property type="match status" value="1"/>
</dbReference>
<evidence type="ECO:0000256" key="7">
    <source>
        <dbReference type="ARBA" id="ARBA00023180"/>
    </source>
</evidence>
<evidence type="ECO:0000256" key="8">
    <source>
        <dbReference type="ARBA" id="ARBA00023292"/>
    </source>
</evidence>
<keyword evidence="11" id="KW-1185">Reference proteome</keyword>
<evidence type="ECO:0000313" key="11">
    <source>
        <dbReference type="Proteomes" id="UP001162156"/>
    </source>
</evidence>
<dbReference type="InterPro" id="IPR002049">
    <property type="entry name" value="LE_dom"/>
</dbReference>
<evidence type="ECO:0000256" key="3">
    <source>
        <dbReference type="ARBA" id="ARBA00022530"/>
    </source>
</evidence>
<dbReference type="GO" id="GO:0048468">
    <property type="term" value="P:cell development"/>
    <property type="evidence" value="ECO:0007669"/>
    <property type="project" value="UniProtKB-ARBA"/>
</dbReference>
<dbReference type="SUPFAM" id="SSF57196">
    <property type="entry name" value="EGF/Laminin"/>
    <property type="match status" value="1"/>
</dbReference>
<dbReference type="GO" id="GO:0009888">
    <property type="term" value="P:tissue development"/>
    <property type="evidence" value="ECO:0007669"/>
    <property type="project" value="UniProtKB-ARBA"/>
</dbReference>
<comment type="caution">
    <text evidence="10">The sequence shown here is derived from an EMBL/GenBank/DDBJ whole genome shotgun (WGS) entry which is preliminary data.</text>
</comment>
<evidence type="ECO:0000313" key="10">
    <source>
        <dbReference type="EMBL" id="KAJ8950386.1"/>
    </source>
</evidence>
<dbReference type="PROSITE" id="PS51116">
    <property type="entry name" value="LAMININ_IVB"/>
    <property type="match status" value="1"/>
</dbReference>
<dbReference type="FunFam" id="2.10.25.10:FF:000011">
    <property type="entry name" value="Cadherin EGF LAG seven-pass G-type receptor"/>
    <property type="match status" value="1"/>
</dbReference>
<keyword evidence="4" id="KW-0677">Repeat</keyword>
<proteinExistence type="predicted"/>
<dbReference type="InterPro" id="IPR013015">
    <property type="entry name" value="Laminin_IV_B"/>
</dbReference>
<evidence type="ECO:0000256" key="6">
    <source>
        <dbReference type="ARBA" id="ARBA00023157"/>
    </source>
</evidence>
<dbReference type="Pfam" id="PF21199">
    <property type="entry name" value="LAMININ_IV_B"/>
    <property type="match status" value="1"/>
</dbReference>
<dbReference type="GO" id="GO:0048513">
    <property type="term" value="P:animal organ development"/>
    <property type="evidence" value="ECO:0007669"/>
    <property type="project" value="UniProtKB-ARBA"/>
</dbReference>
<evidence type="ECO:0000256" key="2">
    <source>
        <dbReference type="ARBA" id="ARBA00022525"/>
    </source>
</evidence>
<dbReference type="AlphaFoldDB" id="A0AAV8YH16"/>
<dbReference type="GO" id="GO:0030054">
    <property type="term" value="C:cell junction"/>
    <property type="evidence" value="ECO:0007669"/>
    <property type="project" value="UniProtKB-ARBA"/>
</dbReference>
<keyword evidence="5" id="KW-0084">Basement membrane</keyword>
<dbReference type="Gene3D" id="2.10.25.10">
    <property type="entry name" value="Laminin"/>
    <property type="match status" value="1"/>
</dbReference>
<organism evidence="10 11">
    <name type="scientific">Rhamnusium bicolor</name>
    <dbReference type="NCBI Taxonomy" id="1586634"/>
    <lineage>
        <taxon>Eukaryota</taxon>
        <taxon>Metazoa</taxon>
        <taxon>Ecdysozoa</taxon>
        <taxon>Arthropoda</taxon>
        <taxon>Hexapoda</taxon>
        <taxon>Insecta</taxon>
        <taxon>Pterygota</taxon>
        <taxon>Neoptera</taxon>
        <taxon>Endopterygota</taxon>
        <taxon>Coleoptera</taxon>
        <taxon>Polyphaga</taxon>
        <taxon>Cucujiformia</taxon>
        <taxon>Chrysomeloidea</taxon>
        <taxon>Cerambycidae</taxon>
        <taxon>Lepturinae</taxon>
        <taxon>Rhagiini</taxon>
        <taxon>Rhamnusium</taxon>
    </lineage>
</organism>
<dbReference type="EMBL" id="JANEYF010002177">
    <property type="protein sequence ID" value="KAJ8950386.1"/>
    <property type="molecule type" value="Genomic_DNA"/>
</dbReference>
<evidence type="ECO:0000256" key="4">
    <source>
        <dbReference type="ARBA" id="ARBA00022737"/>
    </source>
</evidence>
<comment type="subcellular location">
    <subcellularLocation>
        <location evidence="1">Secreted</location>
        <location evidence="1">Extracellular space</location>
        <location evidence="1">Extracellular matrix</location>
        <location evidence="1">Basement membrane</location>
    </subcellularLocation>
</comment>
<evidence type="ECO:0000256" key="5">
    <source>
        <dbReference type="ARBA" id="ARBA00022869"/>
    </source>
</evidence>
<protein>
    <recommendedName>
        <fullName evidence="9">Laminin IV type B domain-containing protein</fullName>
    </recommendedName>
</protein>
<sequence>MVFGISPMLIKMVVKNVLVIHLEPLTIKVVMYTRESVPVNDMLQEETVTSVYWSIGVFQIKKDGCQPCDCDPGGSYDNFCDVITGQCKCREHMTGRNCDIPKQQYFTASLDFLLYEAEASKSSGQVVIREPYRDGREDTWTGTGFVKAFEGGFLEFIVGEIKTSMDYDIVIRYEPLLTESWEDVLVTVRRPDYDQLDPNGPCTQINPEDDIKHASLPANSRSVTVYPPACLEAGKIYKIRLDFRKSSFDKETPSASVLIDSIVLIPRIDNIPWFHGSTPGESRRKEFERYQCSNPSYFGRGGKIPEICKKYHASIGAYVFNGAFCKYFPFK</sequence>
<accession>A0AAV8YH16</accession>
<keyword evidence="7" id="KW-0325">Glycoprotein</keyword>
<dbReference type="CDD" id="cd00055">
    <property type="entry name" value="EGF_Lam"/>
    <property type="match status" value="1"/>
</dbReference>
<keyword evidence="6" id="KW-1015">Disulfide bond</keyword>
<keyword evidence="3" id="KW-0272">Extracellular matrix</keyword>
<dbReference type="Proteomes" id="UP001162156">
    <property type="component" value="Unassembled WGS sequence"/>
</dbReference>
<name>A0AAV8YH16_9CUCU</name>
<keyword evidence="8" id="KW-0424">Laminin EGF-like domain</keyword>
<evidence type="ECO:0000256" key="1">
    <source>
        <dbReference type="ARBA" id="ARBA00004302"/>
    </source>
</evidence>
<gene>
    <name evidence="10" type="ORF">NQ314_007925</name>
</gene>
<dbReference type="GO" id="GO:0048731">
    <property type="term" value="P:system development"/>
    <property type="evidence" value="ECO:0007669"/>
    <property type="project" value="UniProtKB-ARBA"/>
</dbReference>
<keyword evidence="2" id="KW-0964">Secreted</keyword>
<reference evidence="10" key="1">
    <citation type="journal article" date="2023" name="Insect Mol. Biol.">
        <title>Genome sequencing provides insights into the evolution of gene families encoding plant cell wall-degrading enzymes in longhorned beetles.</title>
        <authorList>
            <person name="Shin N.R."/>
            <person name="Okamura Y."/>
            <person name="Kirsch R."/>
            <person name="Pauchet Y."/>
        </authorList>
    </citation>
    <scope>NUCLEOTIDE SEQUENCE</scope>
    <source>
        <strain evidence="10">RBIC_L_NR</strain>
    </source>
</reference>